<feature type="transmembrane region" description="Helical" evidence="2">
    <location>
        <begin position="100"/>
        <end position="121"/>
    </location>
</feature>
<dbReference type="Proteomes" id="UP000674143">
    <property type="component" value="Unassembled WGS sequence"/>
</dbReference>
<feature type="compositionally biased region" description="Basic residues" evidence="1">
    <location>
        <begin position="187"/>
        <end position="197"/>
    </location>
</feature>
<accession>A0A836HD69</accession>
<evidence type="ECO:0008006" key="5">
    <source>
        <dbReference type="Google" id="ProtNLM"/>
    </source>
</evidence>
<dbReference type="PANTHER" id="PTHR37919">
    <property type="entry name" value="PROTEIN CBG05606"/>
    <property type="match status" value="1"/>
</dbReference>
<evidence type="ECO:0000256" key="1">
    <source>
        <dbReference type="SAM" id="MobiDB-lite"/>
    </source>
</evidence>
<protein>
    <recommendedName>
        <fullName evidence="5">EXPERA domain-containing protein</fullName>
    </recommendedName>
</protein>
<evidence type="ECO:0000313" key="3">
    <source>
        <dbReference type="EMBL" id="KAG5475601.1"/>
    </source>
</evidence>
<keyword evidence="2" id="KW-1133">Transmembrane helix</keyword>
<keyword evidence="2" id="KW-0472">Membrane</keyword>
<dbReference type="EMBL" id="JAFHLR010000027">
    <property type="protein sequence ID" value="KAG5475601.1"/>
    <property type="molecule type" value="Genomic_DNA"/>
</dbReference>
<dbReference type="GeneID" id="92360106"/>
<organism evidence="3 4">
    <name type="scientific">Leishmania orientalis</name>
    <dbReference type="NCBI Taxonomy" id="2249476"/>
    <lineage>
        <taxon>Eukaryota</taxon>
        <taxon>Discoba</taxon>
        <taxon>Euglenozoa</taxon>
        <taxon>Kinetoplastea</taxon>
        <taxon>Metakinetoplastina</taxon>
        <taxon>Trypanosomatida</taxon>
        <taxon>Trypanosomatidae</taxon>
        <taxon>Leishmaniinae</taxon>
        <taxon>Leishmania</taxon>
    </lineage>
</organism>
<name>A0A836HD69_9TRYP</name>
<proteinExistence type="predicted"/>
<sequence>MPQTTLPLLATVWFLAVAPAIIVDAIFVLMRPQSVDVPHPLAEVFPFRYWTIYAQYDRRYAANDDAFVVVQSWLNLGEVVMGLFAVLCSLWNIQSHAIKLAIVVSLMTLYKTVLYCLIDIVEGGKYTHHNTLQDRLIMLIAPWSLWIIVPSIILHQCFRALAVANVARHSAPKAAASRHQQQERHQGNKNHKGSKMN</sequence>
<reference evidence="4" key="2">
    <citation type="journal article" date="2021" name="Sci. Data">
        <title>Chromosome-scale genome sequencing, assembly and annotation of six genomes from subfamily Leishmaniinae.</title>
        <authorList>
            <person name="Almutairi H."/>
            <person name="Urbaniak M.D."/>
            <person name="Bates M.D."/>
            <person name="Jariyapan N."/>
            <person name="Kwakye-Nuako G."/>
            <person name="Thomaz Soccol V."/>
            <person name="Al-Salem W.S."/>
            <person name="Dillon R.J."/>
            <person name="Bates P.A."/>
            <person name="Gatherer D."/>
        </authorList>
    </citation>
    <scope>NUCLEOTIDE SEQUENCE [LARGE SCALE GENOMIC DNA]</scope>
</reference>
<keyword evidence="4" id="KW-1185">Reference proteome</keyword>
<dbReference type="PANTHER" id="PTHR37919:SF2">
    <property type="entry name" value="EXPERA DOMAIN-CONTAINING PROTEIN"/>
    <property type="match status" value="1"/>
</dbReference>
<feature type="transmembrane region" description="Helical" evidence="2">
    <location>
        <begin position="136"/>
        <end position="154"/>
    </location>
</feature>
<comment type="caution">
    <text evidence="3">The sequence shown here is derived from an EMBL/GenBank/DDBJ whole genome shotgun (WGS) entry which is preliminary data.</text>
</comment>
<evidence type="ECO:0000313" key="4">
    <source>
        <dbReference type="Proteomes" id="UP000674143"/>
    </source>
</evidence>
<feature type="transmembrane region" description="Helical" evidence="2">
    <location>
        <begin position="73"/>
        <end position="93"/>
    </location>
</feature>
<dbReference type="AlphaFoldDB" id="A0A836HD69"/>
<gene>
    <name evidence="3" type="ORF">LSCM4_04183</name>
</gene>
<dbReference type="SMR" id="A0A836HD69"/>
<dbReference type="RefSeq" id="XP_067062109.1">
    <property type="nucleotide sequence ID" value="XM_067206172.1"/>
</dbReference>
<reference evidence="4" key="1">
    <citation type="journal article" date="2021" name="Microbiol. Resour. Announc.">
        <title>LGAAP: Leishmaniinae Genome Assembly and Annotation Pipeline.</title>
        <authorList>
            <person name="Almutairi H."/>
            <person name="Urbaniak M.D."/>
            <person name="Bates M.D."/>
            <person name="Jariyapan N."/>
            <person name="Kwakye-Nuako G."/>
            <person name="Thomaz-Soccol V."/>
            <person name="Al-Salem W.S."/>
            <person name="Dillon R.J."/>
            <person name="Bates P.A."/>
            <person name="Gatherer D."/>
        </authorList>
    </citation>
    <scope>NUCLEOTIDE SEQUENCE [LARGE SCALE GENOMIC DNA]</scope>
</reference>
<feature type="region of interest" description="Disordered" evidence="1">
    <location>
        <begin position="174"/>
        <end position="197"/>
    </location>
</feature>
<keyword evidence="2" id="KW-0812">Transmembrane</keyword>
<evidence type="ECO:0000256" key="2">
    <source>
        <dbReference type="SAM" id="Phobius"/>
    </source>
</evidence>
<dbReference type="KEGG" id="loi:92360106"/>